<comment type="caution">
    <text evidence="1">The sequence shown here is derived from an EMBL/GenBank/DDBJ whole genome shotgun (WGS) entry which is preliminary data.</text>
</comment>
<evidence type="ECO:0008006" key="3">
    <source>
        <dbReference type="Google" id="ProtNLM"/>
    </source>
</evidence>
<gene>
    <name evidence="1" type="ORF">VIS19158_12817</name>
</gene>
<dbReference type="PROSITE" id="PS51257">
    <property type="entry name" value="PROKAR_LIPOPROTEIN"/>
    <property type="match status" value="1"/>
</dbReference>
<name>F9RS27_9VIBR</name>
<organism evidence="1 2">
    <name type="scientific">Vibrio scophthalmi LMG 19158</name>
    <dbReference type="NCBI Taxonomy" id="870967"/>
    <lineage>
        <taxon>Bacteria</taxon>
        <taxon>Pseudomonadati</taxon>
        <taxon>Pseudomonadota</taxon>
        <taxon>Gammaproteobacteria</taxon>
        <taxon>Vibrionales</taxon>
        <taxon>Vibrionaceae</taxon>
        <taxon>Vibrio</taxon>
    </lineage>
</organism>
<dbReference type="eggNOG" id="ENOG5031W6J">
    <property type="taxonomic scope" value="Bacteria"/>
</dbReference>
<proteinExistence type="predicted"/>
<evidence type="ECO:0000313" key="2">
    <source>
        <dbReference type="Proteomes" id="UP000004349"/>
    </source>
</evidence>
<dbReference type="AlphaFoldDB" id="F9RS27"/>
<reference evidence="1 2" key="1">
    <citation type="journal article" date="2012" name="Int. J. Syst. Evol. Microbiol.">
        <title>Vibrio caribbeanicus sp. nov., isolated from the marine sponge Scleritoderma cyanea.</title>
        <authorList>
            <person name="Hoffmann M."/>
            <person name="Monday S.R."/>
            <person name="Allard M.W."/>
            <person name="Strain E.A."/>
            <person name="Whittaker P."/>
            <person name="Naum M."/>
            <person name="McCarthy P.J."/>
            <person name="Lopez J.V."/>
            <person name="Fischer M."/>
            <person name="Brown E.W."/>
        </authorList>
    </citation>
    <scope>NUCLEOTIDE SEQUENCE [LARGE SCALE GENOMIC DNA]</scope>
    <source>
        <strain evidence="1 2">LMG 19158</strain>
    </source>
</reference>
<evidence type="ECO:0000313" key="1">
    <source>
        <dbReference type="EMBL" id="EGU32531.1"/>
    </source>
</evidence>
<sequence>MPRAILFATLLMTVTGCTSQIVSLDTHVQSYVDSNIIDAQTLYLTPSRKALGLFETKIYAWQETQTKLDNGETQHAFSDPYRDCIITWVADSDGIITRGWYLGDDC</sequence>
<dbReference type="Proteomes" id="UP000004349">
    <property type="component" value="Unassembled WGS sequence"/>
</dbReference>
<protein>
    <recommendedName>
        <fullName evidence="3">Lipoprotein</fullName>
    </recommendedName>
</protein>
<accession>F9RS27</accession>
<dbReference type="EMBL" id="AFWE01000184">
    <property type="protein sequence ID" value="EGU32531.1"/>
    <property type="molecule type" value="Genomic_DNA"/>
</dbReference>
<dbReference type="RefSeq" id="WP_005597731.1">
    <property type="nucleotide sequence ID" value="NZ_AFWE01000184.1"/>
</dbReference>